<dbReference type="SUPFAM" id="SSF51735">
    <property type="entry name" value="NAD(P)-binding Rossmann-fold domains"/>
    <property type="match status" value="1"/>
</dbReference>
<dbReference type="Gene3D" id="3.40.50.720">
    <property type="entry name" value="NAD(P)-binding Rossmann-like Domain"/>
    <property type="match status" value="2"/>
</dbReference>
<feature type="domain" description="D-isomer specific 2-hydroxyacid dehydrogenase NAD-binding" evidence="4">
    <location>
        <begin position="98"/>
        <end position="278"/>
    </location>
</feature>
<dbReference type="InterPro" id="IPR036291">
    <property type="entry name" value="NAD(P)-bd_dom_sf"/>
</dbReference>
<proteinExistence type="inferred from homology"/>
<name>A0AAP2GKJ0_9BACT</name>
<sequence length="305" mass="34025">MHDSLFAMLKAIGWHPDYQPGIARDEIKQIVGAYEGLIVRSKTVVDADLLGEHPTVRFIGRAGAGLDNLDLAYLSQKKIHVLHAAEGNRDAVGEFTVGILLGLMRNIPRGDAEVRNGTWEREGNRGEELMEKTVSLIGYGNMGQAFARRLSGFGCKVLAYDKYKTGYGSAFCTEADMARIFAETDILSLHIPLTEETRAMVSIDYLSRFKKNIILINTARGEIIPFSVLAEAIEKGKLRGAALDVLENEKINKLTPEQQQSFNYLKRKSNVIFTPHIAGWTYESHLKINVALVEKIKALDFQKML</sequence>
<dbReference type="GO" id="GO:0016616">
    <property type="term" value="F:oxidoreductase activity, acting on the CH-OH group of donors, NAD or NADP as acceptor"/>
    <property type="evidence" value="ECO:0007669"/>
    <property type="project" value="InterPro"/>
</dbReference>
<dbReference type="Proteomes" id="UP001319200">
    <property type="component" value="Unassembled WGS sequence"/>
</dbReference>
<dbReference type="GO" id="GO:0051287">
    <property type="term" value="F:NAD binding"/>
    <property type="evidence" value="ECO:0007669"/>
    <property type="project" value="InterPro"/>
</dbReference>
<protein>
    <submittedName>
        <fullName evidence="5">Phosphoglycerate dehydrogenase</fullName>
    </submittedName>
</protein>
<evidence type="ECO:0000256" key="3">
    <source>
        <dbReference type="ARBA" id="ARBA00023027"/>
    </source>
</evidence>
<dbReference type="EMBL" id="JAHESF010000024">
    <property type="protein sequence ID" value="MBT1699366.1"/>
    <property type="molecule type" value="Genomic_DNA"/>
</dbReference>
<comment type="similarity">
    <text evidence="1">Belongs to the D-isomer specific 2-hydroxyacid dehydrogenase family.</text>
</comment>
<keyword evidence="2" id="KW-0560">Oxidoreductase</keyword>
<evidence type="ECO:0000259" key="4">
    <source>
        <dbReference type="Pfam" id="PF02826"/>
    </source>
</evidence>
<dbReference type="InterPro" id="IPR006140">
    <property type="entry name" value="D-isomer_DH_NAD-bd"/>
</dbReference>
<dbReference type="PANTHER" id="PTHR42789:SF1">
    <property type="entry name" value="D-ISOMER SPECIFIC 2-HYDROXYACID DEHYDROGENASE FAMILY PROTEIN (AFU_ORTHOLOGUE AFUA_6G10090)"/>
    <property type="match status" value="1"/>
</dbReference>
<evidence type="ECO:0000256" key="2">
    <source>
        <dbReference type="ARBA" id="ARBA00023002"/>
    </source>
</evidence>
<evidence type="ECO:0000313" key="5">
    <source>
        <dbReference type="EMBL" id="MBT1699366.1"/>
    </source>
</evidence>
<comment type="caution">
    <text evidence="5">The sequence shown here is derived from an EMBL/GenBank/DDBJ whole genome shotgun (WGS) entry which is preliminary data.</text>
</comment>
<accession>A0AAP2GKJ0</accession>
<keyword evidence="3" id="KW-0520">NAD</keyword>
<reference evidence="5 6" key="1">
    <citation type="submission" date="2021-05" db="EMBL/GenBank/DDBJ databases">
        <title>A Polyphasic approach of four new species of the genus Ohtaekwangia: Ohtaekwangia histidinii sp. nov., Ohtaekwangia cretensis sp. nov., Ohtaekwangia indiensis sp. nov., Ohtaekwangia reichenbachii sp. nov. from diverse environment.</title>
        <authorList>
            <person name="Octaviana S."/>
        </authorList>
    </citation>
    <scope>NUCLEOTIDE SEQUENCE [LARGE SCALE GENOMIC DNA]</scope>
    <source>
        <strain evidence="5 6">PWU4</strain>
    </source>
</reference>
<evidence type="ECO:0000313" key="6">
    <source>
        <dbReference type="Proteomes" id="UP001319200"/>
    </source>
</evidence>
<keyword evidence="6" id="KW-1185">Reference proteome</keyword>
<dbReference type="SUPFAM" id="SSF52283">
    <property type="entry name" value="Formate/glycerate dehydrogenase catalytic domain-like"/>
    <property type="match status" value="1"/>
</dbReference>
<dbReference type="Pfam" id="PF02826">
    <property type="entry name" value="2-Hacid_dh_C"/>
    <property type="match status" value="1"/>
</dbReference>
<gene>
    <name evidence="5" type="ORF">KK083_20890</name>
</gene>
<organism evidence="5 6">
    <name type="scientific">Chryseosolibacter histidini</name>
    <dbReference type="NCBI Taxonomy" id="2782349"/>
    <lineage>
        <taxon>Bacteria</taxon>
        <taxon>Pseudomonadati</taxon>
        <taxon>Bacteroidota</taxon>
        <taxon>Cytophagia</taxon>
        <taxon>Cytophagales</taxon>
        <taxon>Chryseotaleaceae</taxon>
        <taxon>Chryseosolibacter</taxon>
    </lineage>
</organism>
<evidence type="ECO:0000256" key="1">
    <source>
        <dbReference type="ARBA" id="ARBA00005854"/>
    </source>
</evidence>
<dbReference type="AlphaFoldDB" id="A0AAP2GKJ0"/>
<dbReference type="PANTHER" id="PTHR42789">
    <property type="entry name" value="D-ISOMER SPECIFIC 2-HYDROXYACID DEHYDROGENASE FAMILY PROTEIN (AFU_ORTHOLOGUE AFUA_6G10090)"/>
    <property type="match status" value="1"/>
</dbReference>
<dbReference type="InterPro" id="IPR050857">
    <property type="entry name" value="D-2-hydroxyacid_DH"/>
</dbReference>